<sequence>MDVKFHNRFSLMRPAITEIRHALKHVLDSLNVSVDDIDASALVITEYLTNLLRHASAEDRTITLLIGEKDNHYTVALIDDLEPYNLFELNHSSWTIESESLAEGGMGVALIRHYFPKASYKTLAGKNHFSFNLNKIKRKTTLLYVDDDITQLSLVEAYVQDEYTFIACQNCHDAWQLITQSKVDILLLDYKLKGDTSETLLAQLAHSDLKTTLAILMLTGDSDIRTVKKLNRFGIDDYITKPVMKEQLLLNLDRVQNKLKPHLFHHRSDCKQTHYDLGQMRSAHLFGTITTNLGGDFFIPLDNDNKGFILGDIMGHGLSANQKSYEIQGFISGFTSSYSQVDTLVDAMNLALSKEKICKGSLLTMLVVYFDDEYIYFYNAGHPPPIAVMKNGCMNPLLHTDPLMGLSTDHSYRKYQYPLKDIAQLIFYTDGWVDNLGSTLNEEKQIMSYLPDNSLKGEAYATKLWLNSQGSVSKEFDDASLIVIN</sequence>
<dbReference type="GO" id="GO:0000160">
    <property type="term" value="P:phosphorelay signal transduction system"/>
    <property type="evidence" value="ECO:0007669"/>
    <property type="project" value="InterPro"/>
</dbReference>
<dbReference type="PANTHER" id="PTHR43156">
    <property type="entry name" value="STAGE II SPORULATION PROTEIN E-RELATED"/>
    <property type="match status" value="1"/>
</dbReference>
<dbReference type="Gene3D" id="3.40.50.2300">
    <property type="match status" value="1"/>
</dbReference>
<dbReference type="PANTHER" id="PTHR43156:SF2">
    <property type="entry name" value="STAGE II SPORULATION PROTEIN E"/>
    <property type="match status" value="1"/>
</dbReference>
<organism evidence="5 6">
    <name type="scientific">Pseudoalteromonas holothuriae</name>
    <dbReference type="NCBI Taxonomy" id="2963714"/>
    <lineage>
        <taxon>Bacteria</taxon>
        <taxon>Pseudomonadati</taxon>
        <taxon>Pseudomonadota</taxon>
        <taxon>Gammaproteobacteria</taxon>
        <taxon>Alteromonadales</taxon>
        <taxon>Pseudoalteromonadaceae</taxon>
        <taxon>Pseudoalteromonas</taxon>
    </lineage>
</organism>
<dbReference type="CDD" id="cd00156">
    <property type="entry name" value="REC"/>
    <property type="match status" value="1"/>
</dbReference>
<name>A0A9W4R1A2_9GAMM</name>
<comment type="caution">
    <text evidence="5">The sequence shown here is derived from an EMBL/GenBank/DDBJ whole genome shotgun (WGS) entry which is preliminary data.</text>
</comment>
<dbReference type="Pfam" id="PF07228">
    <property type="entry name" value="SpoIIE"/>
    <property type="match status" value="1"/>
</dbReference>
<dbReference type="InterPro" id="IPR036457">
    <property type="entry name" value="PPM-type-like_dom_sf"/>
</dbReference>
<reference evidence="5 7" key="1">
    <citation type="submission" date="2022-07" db="EMBL/GenBank/DDBJ databases">
        <authorList>
            <person name="Criscuolo A."/>
        </authorList>
    </citation>
    <scope>NUCLEOTIDE SEQUENCE</scope>
    <source>
        <strain evidence="7">CIP 111951</strain>
        <strain evidence="5">CIP111854</strain>
        <strain evidence="4">CIP111951</strain>
    </source>
</reference>
<dbReference type="EMBL" id="CAMAPD010000012">
    <property type="protein sequence ID" value="CAH9061932.1"/>
    <property type="molecule type" value="Genomic_DNA"/>
</dbReference>
<evidence type="ECO:0000256" key="2">
    <source>
        <dbReference type="PROSITE-ProRule" id="PRU00169"/>
    </source>
</evidence>
<dbReference type="InterPro" id="IPR011006">
    <property type="entry name" value="CheY-like_superfamily"/>
</dbReference>
<evidence type="ECO:0000313" key="5">
    <source>
        <dbReference type="EMBL" id="CAH9062222.1"/>
    </source>
</evidence>
<evidence type="ECO:0000313" key="4">
    <source>
        <dbReference type="EMBL" id="CAH9061932.1"/>
    </source>
</evidence>
<evidence type="ECO:0000259" key="3">
    <source>
        <dbReference type="PROSITE" id="PS50110"/>
    </source>
</evidence>
<dbReference type="Gene3D" id="3.30.565.10">
    <property type="entry name" value="Histidine kinase-like ATPase, C-terminal domain"/>
    <property type="match status" value="1"/>
</dbReference>
<evidence type="ECO:0000256" key="1">
    <source>
        <dbReference type="ARBA" id="ARBA00022801"/>
    </source>
</evidence>
<dbReference type="InterPro" id="IPR003594">
    <property type="entry name" value="HATPase_dom"/>
</dbReference>
<dbReference type="Proteomes" id="UP001152485">
    <property type="component" value="Unassembled WGS sequence"/>
</dbReference>
<feature type="modified residue" description="4-aspartylphosphate" evidence="2">
    <location>
        <position position="189"/>
    </location>
</feature>
<evidence type="ECO:0000313" key="7">
    <source>
        <dbReference type="Proteomes" id="UP001152485"/>
    </source>
</evidence>
<dbReference type="SMART" id="SM00448">
    <property type="entry name" value="REC"/>
    <property type="match status" value="1"/>
</dbReference>
<evidence type="ECO:0000313" key="6">
    <source>
        <dbReference type="Proteomes" id="UP001152467"/>
    </source>
</evidence>
<gene>
    <name evidence="5" type="primary">rssB_3</name>
    <name evidence="5" type="ORF">PSECIP111854_02969</name>
    <name evidence="4" type="ORF">PSECIP111951_02590</name>
</gene>
<dbReference type="InterPro" id="IPR052016">
    <property type="entry name" value="Bact_Sigma-Reg"/>
</dbReference>
<dbReference type="AlphaFoldDB" id="A0A9W4R1A2"/>
<dbReference type="InterPro" id="IPR001789">
    <property type="entry name" value="Sig_transdc_resp-reg_receiver"/>
</dbReference>
<feature type="domain" description="Response regulatory" evidence="3">
    <location>
        <begin position="141"/>
        <end position="256"/>
    </location>
</feature>
<keyword evidence="2" id="KW-0597">Phosphoprotein</keyword>
<dbReference type="Gene3D" id="3.60.40.10">
    <property type="entry name" value="PPM-type phosphatase domain"/>
    <property type="match status" value="1"/>
</dbReference>
<dbReference type="EMBL" id="CAMAPC010000012">
    <property type="protein sequence ID" value="CAH9062222.1"/>
    <property type="molecule type" value="Genomic_DNA"/>
</dbReference>
<proteinExistence type="predicted"/>
<dbReference type="Proteomes" id="UP001152467">
    <property type="component" value="Unassembled WGS sequence"/>
</dbReference>
<dbReference type="PROSITE" id="PS50110">
    <property type="entry name" value="RESPONSE_REGULATORY"/>
    <property type="match status" value="1"/>
</dbReference>
<dbReference type="SUPFAM" id="SSF52172">
    <property type="entry name" value="CheY-like"/>
    <property type="match status" value="1"/>
</dbReference>
<dbReference type="GO" id="GO:0016791">
    <property type="term" value="F:phosphatase activity"/>
    <property type="evidence" value="ECO:0007669"/>
    <property type="project" value="TreeGrafter"/>
</dbReference>
<dbReference type="RefSeq" id="WP_261593845.1">
    <property type="nucleotide sequence ID" value="NZ_CAMAPC010000012.1"/>
</dbReference>
<dbReference type="Pfam" id="PF13581">
    <property type="entry name" value="HATPase_c_2"/>
    <property type="match status" value="1"/>
</dbReference>
<protein>
    <submittedName>
        <fullName evidence="5">Regulator of RpoS</fullName>
    </submittedName>
</protein>
<dbReference type="InterPro" id="IPR036890">
    <property type="entry name" value="HATPase_C_sf"/>
</dbReference>
<keyword evidence="6" id="KW-1185">Reference proteome</keyword>
<accession>A0A9W4R1A2</accession>
<keyword evidence="1" id="KW-0378">Hydrolase</keyword>
<dbReference type="InterPro" id="IPR001932">
    <property type="entry name" value="PPM-type_phosphatase-like_dom"/>
</dbReference>
<dbReference type="SMART" id="SM00331">
    <property type="entry name" value="PP2C_SIG"/>
    <property type="match status" value="1"/>
</dbReference>
<dbReference type="Pfam" id="PF00072">
    <property type="entry name" value="Response_reg"/>
    <property type="match status" value="1"/>
</dbReference>